<accession>A0A3Q9ILE4</accession>
<name>A0A3Q9ILE4_9BACT</name>
<keyword evidence="2" id="KW-1185">Reference proteome</keyword>
<reference evidence="1 2" key="1">
    <citation type="submission" date="2018-10" db="EMBL/GenBank/DDBJ databases">
        <title>Butyricimonas faecalis sp. nov., isolated from human faeces and emended description of the genus Butyricimonas.</title>
        <authorList>
            <person name="Le Roy T."/>
            <person name="Van der Smissen P."/>
            <person name="Paquot A."/>
            <person name="Delzenne N."/>
            <person name="Muccioli G."/>
            <person name="Collet J.-F."/>
            <person name="Cani P.D."/>
        </authorList>
    </citation>
    <scope>NUCLEOTIDE SEQUENCE [LARGE SCALE GENOMIC DNA]</scope>
    <source>
        <strain evidence="1 2">H184</strain>
    </source>
</reference>
<dbReference type="OrthoDB" id="1098371at2"/>
<organism evidence="1 2">
    <name type="scientific">Butyricimonas faecalis</name>
    <dbReference type="NCBI Taxonomy" id="2093856"/>
    <lineage>
        <taxon>Bacteria</taxon>
        <taxon>Pseudomonadati</taxon>
        <taxon>Bacteroidota</taxon>
        <taxon>Bacteroidia</taxon>
        <taxon>Bacteroidales</taxon>
        <taxon>Odoribacteraceae</taxon>
        <taxon>Butyricimonas</taxon>
    </lineage>
</organism>
<dbReference type="AlphaFoldDB" id="A0A3Q9ILE4"/>
<proteinExistence type="predicted"/>
<evidence type="ECO:0000313" key="1">
    <source>
        <dbReference type="EMBL" id="AZS28609.1"/>
    </source>
</evidence>
<dbReference type="EMBL" id="CP032819">
    <property type="protein sequence ID" value="AZS28609.1"/>
    <property type="molecule type" value="Genomic_DNA"/>
</dbReference>
<dbReference type="Proteomes" id="UP000270673">
    <property type="component" value="Chromosome"/>
</dbReference>
<gene>
    <name evidence="1" type="ORF">D8S85_02940</name>
</gene>
<dbReference type="RefSeq" id="WP_106624760.1">
    <property type="nucleotide sequence ID" value="NZ_CP032819.1"/>
</dbReference>
<protein>
    <submittedName>
        <fullName evidence="1">Uncharacterized protein</fullName>
    </submittedName>
</protein>
<dbReference type="KEGG" id="buy:D8S85_02940"/>
<evidence type="ECO:0000313" key="2">
    <source>
        <dbReference type="Proteomes" id="UP000270673"/>
    </source>
</evidence>
<sequence>MIRFILHSILILVVTQLSNVAMGLIMTESQHTAITYQLAQLHDVIDNGQNLDFQNQYPNPLIRTSLVSMTKSELPYRVRVMLDGVYKQANESLTINKEADHARIHDVFISHPKRYFHELCLLII</sequence>